<keyword evidence="2" id="KW-0472">Membrane</keyword>
<dbReference type="InterPro" id="IPR028087">
    <property type="entry name" value="Tad_N"/>
</dbReference>
<evidence type="ECO:0000259" key="3">
    <source>
        <dbReference type="Pfam" id="PF13400"/>
    </source>
</evidence>
<reference evidence="4 5" key="1">
    <citation type="submission" date="2021-05" db="EMBL/GenBank/DDBJ databases">
        <title>Genetic and Functional Diversity in Clade A Lucinid endosymbionts from the Bahamas.</title>
        <authorList>
            <person name="Giani N.M."/>
            <person name="Engel A.S."/>
            <person name="Campbell B.J."/>
        </authorList>
    </citation>
    <scope>NUCLEOTIDE SEQUENCE [LARGE SCALE GENOMIC DNA]</scope>
    <source>
        <strain evidence="4">LUC16012Gg_MoonRockCtena</strain>
    </source>
</reference>
<evidence type="ECO:0000313" key="5">
    <source>
        <dbReference type="Proteomes" id="UP000770889"/>
    </source>
</evidence>
<dbReference type="EMBL" id="JAHHGM010000002">
    <property type="protein sequence ID" value="MBT2988056.1"/>
    <property type="molecule type" value="Genomic_DNA"/>
</dbReference>
<accession>A0A944M5W8</accession>
<protein>
    <recommendedName>
        <fullName evidence="3">Putative Flp pilus-assembly TadG-like N-terminal domain-containing protein</fullName>
    </recommendedName>
</protein>
<feature type="domain" description="Putative Flp pilus-assembly TadG-like N-terminal" evidence="3">
    <location>
        <begin position="11"/>
        <end position="55"/>
    </location>
</feature>
<name>A0A944M5W8_9GAMM</name>
<proteinExistence type="predicted"/>
<evidence type="ECO:0000256" key="1">
    <source>
        <dbReference type="SAM" id="Coils"/>
    </source>
</evidence>
<dbReference type="AlphaFoldDB" id="A0A944M5W8"/>
<keyword evidence="2" id="KW-0812">Transmembrane</keyword>
<sequence length="637" mass="71434">MNRQTSYNQVGQALPMGIAFLVSTLLVVLVLFNTGQSASERARLLNTADAAVYSGLVWQARALNFQAYTNRAMVANQVSIGQLVSLTSWTQYAYIVARSIAEIGTYFPAIMPYTQTAETITENIDNVMVNIVQTFIPIIDSTNGLLSRMQQAVYLASFVATPAIVREVVEENDERYQTNTSYTVIGLGENVMGWTNFSQRYDSREHLLRKADLVNRSKDEFSAPRNLSTSQLIPNAPNVLRLPNMHIWVSKEGRTNLITEDVPTEVVSGSGSSDSAEFEWKGKDTLSLHIRELKMTSRGPRWVHREIPLGSGARYLNGDFECEEDEEGHEICPSYMQENRRGERLADLEQEELNATYNGIRAFYDLRNLNSNNPDPRLALRIEVELPQAVIRTASKIDGLGSDSVPVEELRSGIDGGMFGTEDQMAGDGMTAIASGELYFHPPDDYNPAMREGRYEVASLFSPYWEVHLIDTPMERVFMAWSLRDEALFTEGVSGVADGIDYFIIEKENELEQLRGLEQTLQAQIDNTMDEVSRSRIESQMNSVTAQIIELESMDFTTELITDSLQLEMLQGSESAANVQMAEYEQALQEYGAQQSMDLANEFEDEMINQATDQIQQTLERTVEGLVDDAISSLNNM</sequence>
<evidence type="ECO:0000313" key="4">
    <source>
        <dbReference type="EMBL" id="MBT2988056.1"/>
    </source>
</evidence>
<feature type="coiled-coil region" evidence="1">
    <location>
        <begin position="504"/>
        <end position="531"/>
    </location>
</feature>
<gene>
    <name evidence="4" type="ORF">KME65_03750</name>
</gene>
<organism evidence="4 5">
    <name type="scientific">Candidatus Thiodiazotropha taylori</name>
    <dbReference type="NCBI Taxonomy" id="2792791"/>
    <lineage>
        <taxon>Bacteria</taxon>
        <taxon>Pseudomonadati</taxon>
        <taxon>Pseudomonadota</taxon>
        <taxon>Gammaproteobacteria</taxon>
        <taxon>Chromatiales</taxon>
        <taxon>Sedimenticolaceae</taxon>
        <taxon>Candidatus Thiodiazotropha</taxon>
    </lineage>
</organism>
<keyword evidence="2" id="KW-1133">Transmembrane helix</keyword>
<feature type="transmembrane region" description="Helical" evidence="2">
    <location>
        <begin position="12"/>
        <end position="32"/>
    </location>
</feature>
<keyword evidence="1" id="KW-0175">Coiled coil</keyword>
<dbReference type="Pfam" id="PF13400">
    <property type="entry name" value="Tad"/>
    <property type="match status" value="1"/>
</dbReference>
<evidence type="ECO:0000256" key="2">
    <source>
        <dbReference type="SAM" id="Phobius"/>
    </source>
</evidence>
<dbReference type="Proteomes" id="UP000770889">
    <property type="component" value="Unassembled WGS sequence"/>
</dbReference>
<comment type="caution">
    <text evidence="4">The sequence shown here is derived from an EMBL/GenBank/DDBJ whole genome shotgun (WGS) entry which is preliminary data.</text>
</comment>